<keyword evidence="3" id="KW-1185">Reference proteome</keyword>
<gene>
    <name evidence="2" type="ORF">PLEPLA_LOCUS12675</name>
</gene>
<comment type="caution">
    <text evidence="2">The sequence shown here is derived from an EMBL/GenBank/DDBJ whole genome shotgun (WGS) entry which is preliminary data.</text>
</comment>
<feature type="compositionally biased region" description="Polar residues" evidence="1">
    <location>
        <begin position="38"/>
        <end position="48"/>
    </location>
</feature>
<reference evidence="2" key="1">
    <citation type="submission" date="2020-03" db="EMBL/GenBank/DDBJ databases">
        <authorList>
            <person name="Weist P."/>
        </authorList>
    </citation>
    <scope>NUCLEOTIDE SEQUENCE</scope>
</reference>
<evidence type="ECO:0000313" key="2">
    <source>
        <dbReference type="EMBL" id="CAB1424747.1"/>
    </source>
</evidence>
<protein>
    <submittedName>
        <fullName evidence="2">Uncharacterized protein</fullName>
    </submittedName>
</protein>
<evidence type="ECO:0000256" key="1">
    <source>
        <dbReference type="SAM" id="MobiDB-lite"/>
    </source>
</evidence>
<feature type="region of interest" description="Disordered" evidence="1">
    <location>
        <begin position="29"/>
        <end position="115"/>
    </location>
</feature>
<feature type="compositionally biased region" description="Acidic residues" evidence="1">
    <location>
        <begin position="69"/>
        <end position="88"/>
    </location>
</feature>
<accession>A0A9N7U5R4</accession>
<proteinExistence type="predicted"/>
<sequence>MSGLKVLFIFGSHPRGFLPPRDFSGRELNGKNVMFSPTAASPSRNTEPQLHHKPQRTQLSLELLFPEDPTLEEEKEEEEEEEDEEEQEQAWSTREDEVQEQRRRMEERVLDGDIR</sequence>
<name>A0A9N7U5R4_PLEPL</name>
<dbReference type="Proteomes" id="UP001153269">
    <property type="component" value="Unassembled WGS sequence"/>
</dbReference>
<feature type="compositionally biased region" description="Basic and acidic residues" evidence="1">
    <location>
        <begin position="93"/>
        <end position="115"/>
    </location>
</feature>
<dbReference type="EMBL" id="CADEAL010000751">
    <property type="protein sequence ID" value="CAB1424747.1"/>
    <property type="molecule type" value="Genomic_DNA"/>
</dbReference>
<dbReference type="AlphaFoldDB" id="A0A9N7U5R4"/>
<evidence type="ECO:0000313" key="3">
    <source>
        <dbReference type="Proteomes" id="UP001153269"/>
    </source>
</evidence>
<organism evidence="2 3">
    <name type="scientific">Pleuronectes platessa</name>
    <name type="common">European plaice</name>
    <dbReference type="NCBI Taxonomy" id="8262"/>
    <lineage>
        <taxon>Eukaryota</taxon>
        <taxon>Metazoa</taxon>
        <taxon>Chordata</taxon>
        <taxon>Craniata</taxon>
        <taxon>Vertebrata</taxon>
        <taxon>Euteleostomi</taxon>
        <taxon>Actinopterygii</taxon>
        <taxon>Neopterygii</taxon>
        <taxon>Teleostei</taxon>
        <taxon>Neoteleostei</taxon>
        <taxon>Acanthomorphata</taxon>
        <taxon>Carangaria</taxon>
        <taxon>Pleuronectiformes</taxon>
        <taxon>Pleuronectoidei</taxon>
        <taxon>Pleuronectidae</taxon>
        <taxon>Pleuronectes</taxon>
    </lineage>
</organism>